<evidence type="ECO:0000256" key="9">
    <source>
        <dbReference type="ARBA" id="ARBA00023065"/>
    </source>
</evidence>
<keyword evidence="6" id="KW-0029">Amino-acid transport</keyword>
<dbReference type="PANTHER" id="PTHR22950:SF192">
    <property type="entry name" value="SODIUM-COUPLED NEUTRAL AMINO ACID TRANSPORTER 7"/>
    <property type="match status" value="1"/>
</dbReference>
<dbReference type="GO" id="GO:0006814">
    <property type="term" value="P:sodium ion transport"/>
    <property type="evidence" value="ECO:0007669"/>
    <property type="project" value="UniProtKB-KW"/>
</dbReference>
<evidence type="ECO:0000256" key="5">
    <source>
        <dbReference type="ARBA" id="ARBA00022692"/>
    </source>
</evidence>
<evidence type="ECO:0000313" key="21">
    <source>
        <dbReference type="EMBL" id="CAJ1049143.1"/>
    </source>
</evidence>
<feature type="transmembrane region" description="Helical" evidence="19">
    <location>
        <begin position="318"/>
        <end position="339"/>
    </location>
</feature>
<evidence type="ECO:0000256" key="12">
    <source>
        <dbReference type="ARBA" id="ARBA00023228"/>
    </source>
</evidence>
<dbReference type="AlphaFoldDB" id="A0AAV1EKC0"/>
<feature type="transmembrane region" description="Helical" evidence="19">
    <location>
        <begin position="390"/>
        <end position="411"/>
    </location>
</feature>
<evidence type="ECO:0000256" key="10">
    <source>
        <dbReference type="ARBA" id="ARBA00023136"/>
    </source>
</evidence>
<evidence type="ECO:0000256" key="16">
    <source>
        <dbReference type="ARBA" id="ARBA00039331"/>
    </source>
</evidence>
<feature type="transmembrane region" description="Helical" evidence="19">
    <location>
        <begin position="240"/>
        <end position="261"/>
    </location>
</feature>
<gene>
    <name evidence="21" type="ORF">XNOV1_A013776</name>
</gene>
<evidence type="ECO:0000256" key="3">
    <source>
        <dbReference type="ARBA" id="ARBA00008066"/>
    </source>
</evidence>
<dbReference type="GO" id="GO:0015186">
    <property type="term" value="F:L-glutamine transmembrane transporter activity"/>
    <property type="evidence" value="ECO:0007669"/>
    <property type="project" value="TreeGrafter"/>
</dbReference>
<dbReference type="Pfam" id="PF01490">
    <property type="entry name" value="Aa_trans"/>
    <property type="match status" value="1"/>
</dbReference>
<keyword evidence="5 19" id="KW-0812">Transmembrane</keyword>
<feature type="transmembrane region" description="Helical" evidence="19">
    <location>
        <begin position="77"/>
        <end position="100"/>
    </location>
</feature>
<evidence type="ECO:0000256" key="19">
    <source>
        <dbReference type="SAM" id="Phobius"/>
    </source>
</evidence>
<proteinExistence type="inferred from homology"/>
<keyword evidence="4" id="KW-0813">Transport</keyword>
<feature type="transmembrane region" description="Helical" evidence="19">
    <location>
        <begin position="273"/>
        <end position="298"/>
    </location>
</feature>
<comment type="subcellular location">
    <subcellularLocation>
        <location evidence="2">Cell projection</location>
        <location evidence="2">Axon</location>
    </subcellularLocation>
    <subcellularLocation>
        <location evidence="1">Lysosome membrane</location>
        <topology evidence="1">Multi-pass membrane protein</topology>
    </subcellularLocation>
</comment>
<keyword evidence="9" id="KW-0406">Ion transport</keyword>
<feature type="transmembrane region" description="Helical" evidence="19">
    <location>
        <begin position="166"/>
        <end position="187"/>
    </location>
</feature>
<dbReference type="PANTHER" id="PTHR22950">
    <property type="entry name" value="AMINO ACID TRANSPORTER"/>
    <property type="match status" value="1"/>
</dbReference>
<feature type="domain" description="Amino acid transporter transmembrane" evidence="20">
    <location>
        <begin position="46"/>
        <end position="451"/>
    </location>
</feature>
<dbReference type="InterPro" id="IPR013057">
    <property type="entry name" value="AA_transpt_TM"/>
</dbReference>
<comment type="catalytic activity">
    <reaction evidence="15">
        <text>L-glutamine(in) + Na(+)(in) = L-glutamine(out) + Na(+)(out)</text>
        <dbReference type="Rhea" id="RHEA:68236"/>
        <dbReference type="ChEBI" id="CHEBI:29101"/>
        <dbReference type="ChEBI" id="CHEBI:58359"/>
    </reaction>
</comment>
<evidence type="ECO:0000256" key="1">
    <source>
        <dbReference type="ARBA" id="ARBA00004155"/>
    </source>
</evidence>
<keyword evidence="10 19" id="KW-0472">Membrane</keyword>
<keyword evidence="22" id="KW-1185">Reference proteome</keyword>
<dbReference type="Proteomes" id="UP001178508">
    <property type="component" value="Chromosome 1"/>
</dbReference>
<evidence type="ECO:0000256" key="13">
    <source>
        <dbReference type="ARBA" id="ARBA00023273"/>
    </source>
</evidence>
<dbReference type="GO" id="GO:0030424">
    <property type="term" value="C:axon"/>
    <property type="evidence" value="ECO:0007669"/>
    <property type="project" value="UniProtKB-SubCell"/>
</dbReference>
<dbReference type="FunFam" id="1.20.1740.10:FF:000038">
    <property type="entry name" value="Putative sodium-coupled neutral amino acid transporter 7"/>
    <property type="match status" value="1"/>
</dbReference>
<comment type="catalytic activity">
    <reaction evidence="14">
        <text>L-asparagine(in) + Na(+)(in) = L-asparagine(out) + Na(+)(out)</text>
        <dbReference type="Rhea" id="RHEA:71383"/>
        <dbReference type="ChEBI" id="CHEBI:29101"/>
        <dbReference type="ChEBI" id="CHEBI:58048"/>
    </reaction>
</comment>
<name>A0AAV1EKC0_XYRNO</name>
<evidence type="ECO:0000313" key="22">
    <source>
        <dbReference type="Proteomes" id="UP001178508"/>
    </source>
</evidence>
<feature type="transmembrane region" description="Helical" evidence="19">
    <location>
        <begin position="49"/>
        <end position="71"/>
    </location>
</feature>
<evidence type="ECO:0000256" key="15">
    <source>
        <dbReference type="ARBA" id="ARBA00034242"/>
    </source>
</evidence>
<organism evidence="21 22">
    <name type="scientific">Xyrichtys novacula</name>
    <name type="common">Pearly razorfish</name>
    <name type="synonym">Hemipteronotus novacula</name>
    <dbReference type="NCBI Taxonomy" id="13765"/>
    <lineage>
        <taxon>Eukaryota</taxon>
        <taxon>Metazoa</taxon>
        <taxon>Chordata</taxon>
        <taxon>Craniata</taxon>
        <taxon>Vertebrata</taxon>
        <taxon>Euteleostomi</taxon>
        <taxon>Actinopterygii</taxon>
        <taxon>Neopterygii</taxon>
        <taxon>Teleostei</taxon>
        <taxon>Neoteleostei</taxon>
        <taxon>Acanthomorphata</taxon>
        <taxon>Eupercaria</taxon>
        <taxon>Labriformes</taxon>
        <taxon>Labridae</taxon>
        <taxon>Xyrichtys</taxon>
    </lineage>
</organism>
<evidence type="ECO:0000256" key="11">
    <source>
        <dbReference type="ARBA" id="ARBA00023201"/>
    </source>
</evidence>
<feature type="transmembrane region" description="Helical" evidence="19">
    <location>
        <begin position="121"/>
        <end position="146"/>
    </location>
</feature>
<dbReference type="GO" id="GO:0015182">
    <property type="term" value="F:L-asparagine transmembrane transporter activity"/>
    <property type="evidence" value="ECO:0007669"/>
    <property type="project" value="TreeGrafter"/>
</dbReference>
<dbReference type="EMBL" id="OY660864">
    <property type="protein sequence ID" value="CAJ1049143.1"/>
    <property type="molecule type" value="Genomic_DNA"/>
</dbReference>
<feature type="transmembrane region" description="Helical" evidence="19">
    <location>
        <begin position="423"/>
        <end position="445"/>
    </location>
</feature>
<evidence type="ECO:0000259" key="20">
    <source>
        <dbReference type="Pfam" id="PF01490"/>
    </source>
</evidence>
<evidence type="ECO:0000256" key="2">
    <source>
        <dbReference type="ARBA" id="ARBA00004489"/>
    </source>
</evidence>
<comment type="function">
    <text evidence="18">Symporter that selectively cotransports sodium ions and amino acids, such as L-glutamine and L-asparagine from the lysosome into the cytoplasm and may participates in mTORC1 activation. The transport activity requires an acidic lysosomal lumen.</text>
</comment>
<evidence type="ECO:0000256" key="8">
    <source>
        <dbReference type="ARBA" id="ARBA00023053"/>
    </source>
</evidence>
<sequence>MAINADVEDWAGVGSHDSGERAWLLQSPSVDSIQHPELDRRSNGGVSSLSAVFIVVNAALGAGLLNFPAAFNMAGGVTAGVLLQMFMLIFIISGLVILGYCSQVSNESTYQEVVRASCGKVTGVICEVAIAIYTFGTCIAFFIVIGDQLDRLIAAAGHDEGETVKYLWYTDRKFTIVVTAVLIILPLSIPKEISFQKYASTLSVMGTWYVTIVVIIKYLWPDREITPGYIPTSASSWTAVFNAMPTICFGFQCHVSCVPVFDSMKKKEIKPWGLVVTLSMIICLFVYTGTGVCGFLTFGSNVSQDVLMSYPPDDIAVAIARAFIIICVITSYPILHFCGRAVIEGLWLRFQGEQVEVCVRREQRRRILQTLVWFVVTLVLALFIPDIGRVISLIGGLAACFIFVFPGLCLMQAKLAETDNRSVSWHGLVIFGVVMVTIGAFIFGLTTTNSIYQDVVS</sequence>
<reference evidence="21" key="1">
    <citation type="submission" date="2023-08" db="EMBL/GenBank/DDBJ databases">
        <authorList>
            <person name="Alioto T."/>
            <person name="Alioto T."/>
            <person name="Gomez Garrido J."/>
        </authorList>
    </citation>
    <scope>NUCLEOTIDE SEQUENCE</scope>
</reference>
<protein>
    <recommendedName>
        <fullName evidence="16">Sodium-coupled neutral amino acid transporter 7</fullName>
    </recommendedName>
    <alternativeName>
        <fullName evidence="17">Solute carrier family 38 member 7</fullName>
    </alternativeName>
</protein>
<keyword evidence="11" id="KW-0739">Sodium transport</keyword>
<keyword evidence="7 19" id="KW-1133">Transmembrane helix</keyword>
<evidence type="ECO:0000256" key="14">
    <source>
        <dbReference type="ARBA" id="ARBA00034241"/>
    </source>
</evidence>
<evidence type="ECO:0000256" key="4">
    <source>
        <dbReference type="ARBA" id="ARBA00022448"/>
    </source>
</evidence>
<dbReference type="GO" id="GO:0005765">
    <property type="term" value="C:lysosomal membrane"/>
    <property type="evidence" value="ECO:0007669"/>
    <property type="project" value="UniProtKB-SubCell"/>
</dbReference>
<accession>A0AAV1EKC0</accession>
<evidence type="ECO:0000256" key="18">
    <source>
        <dbReference type="ARBA" id="ARBA00045740"/>
    </source>
</evidence>
<keyword evidence="13" id="KW-0966">Cell projection</keyword>
<feature type="transmembrane region" description="Helical" evidence="19">
    <location>
        <begin position="199"/>
        <end position="220"/>
    </location>
</feature>
<evidence type="ECO:0000256" key="17">
    <source>
        <dbReference type="ARBA" id="ARBA00042869"/>
    </source>
</evidence>
<keyword evidence="12" id="KW-0458">Lysosome</keyword>
<keyword evidence="8" id="KW-0915">Sodium</keyword>
<feature type="transmembrane region" description="Helical" evidence="19">
    <location>
        <begin position="367"/>
        <end position="384"/>
    </location>
</feature>
<evidence type="ECO:0000256" key="6">
    <source>
        <dbReference type="ARBA" id="ARBA00022970"/>
    </source>
</evidence>
<evidence type="ECO:0000256" key="7">
    <source>
        <dbReference type="ARBA" id="ARBA00022989"/>
    </source>
</evidence>
<comment type="similarity">
    <text evidence="3">Belongs to the amino acid/polyamine transporter 2 family.</text>
</comment>